<sequence length="76" mass="9304">MKLKDWFSRAYKIKYFQLKSIIIVTMLSTLLLVNIWERFRSDVLSLGWLWYIVLIIIFAIPLFINKEYNELNMEKE</sequence>
<keyword evidence="1" id="KW-0812">Transmembrane</keyword>
<dbReference type="EMBL" id="BART01015766">
    <property type="protein sequence ID" value="GAG88437.1"/>
    <property type="molecule type" value="Genomic_DNA"/>
</dbReference>
<evidence type="ECO:0000256" key="1">
    <source>
        <dbReference type="SAM" id="Phobius"/>
    </source>
</evidence>
<comment type="caution">
    <text evidence="2">The sequence shown here is derived from an EMBL/GenBank/DDBJ whole genome shotgun (WGS) entry which is preliminary data.</text>
</comment>
<protein>
    <submittedName>
        <fullName evidence="2">Uncharacterized protein</fullName>
    </submittedName>
</protein>
<feature type="transmembrane region" description="Helical" evidence="1">
    <location>
        <begin position="20"/>
        <end position="36"/>
    </location>
</feature>
<accession>X1C510</accession>
<gene>
    <name evidence="2" type="ORF">S01H4_30527</name>
</gene>
<name>X1C510_9ZZZZ</name>
<dbReference type="AlphaFoldDB" id="X1C510"/>
<keyword evidence="1" id="KW-0472">Membrane</keyword>
<proteinExistence type="predicted"/>
<evidence type="ECO:0000313" key="2">
    <source>
        <dbReference type="EMBL" id="GAG88437.1"/>
    </source>
</evidence>
<keyword evidence="1" id="KW-1133">Transmembrane helix</keyword>
<reference evidence="2" key="1">
    <citation type="journal article" date="2014" name="Front. Microbiol.">
        <title>High frequency of phylogenetically diverse reductive dehalogenase-homologous genes in deep subseafloor sedimentary metagenomes.</title>
        <authorList>
            <person name="Kawai M."/>
            <person name="Futagami T."/>
            <person name="Toyoda A."/>
            <person name="Takaki Y."/>
            <person name="Nishi S."/>
            <person name="Hori S."/>
            <person name="Arai W."/>
            <person name="Tsubouchi T."/>
            <person name="Morono Y."/>
            <person name="Uchiyama I."/>
            <person name="Ito T."/>
            <person name="Fujiyama A."/>
            <person name="Inagaki F."/>
            <person name="Takami H."/>
        </authorList>
    </citation>
    <scope>NUCLEOTIDE SEQUENCE</scope>
    <source>
        <strain evidence="2">Expedition CK06-06</strain>
    </source>
</reference>
<feature type="transmembrane region" description="Helical" evidence="1">
    <location>
        <begin position="48"/>
        <end position="65"/>
    </location>
</feature>
<organism evidence="2">
    <name type="scientific">marine sediment metagenome</name>
    <dbReference type="NCBI Taxonomy" id="412755"/>
    <lineage>
        <taxon>unclassified sequences</taxon>
        <taxon>metagenomes</taxon>
        <taxon>ecological metagenomes</taxon>
    </lineage>
</organism>